<reference evidence="11" key="1">
    <citation type="submission" date="2022-03" db="EMBL/GenBank/DDBJ databases">
        <authorList>
            <person name="Sayadi A."/>
        </authorList>
    </citation>
    <scope>NUCLEOTIDE SEQUENCE</scope>
</reference>
<name>A0A9P0KGU9_ACAOB</name>
<dbReference type="PANTHER" id="PTHR12596:SF1">
    <property type="entry name" value="EXPORTIN-4"/>
    <property type="match status" value="1"/>
</dbReference>
<keyword evidence="4" id="KW-0813">Transport</keyword>
<dbReference type="InterPro" id="IPR001494">
    <property type="entry name" value="Importin-beta_N"/>
</dbReference>
<dbReference type="EMBL" id="CAKOFQ010006833">
    <property type="protein sequence ID" value="CAH1975146.1"/>
    <property type="molecule type" value="Genomic_DNA"/>
</dbReference>
<dbReference type="PANTHER" id="PTHR12596">
    <property type="entry name" value="EXPORTIN 4,7-RELATED"/>
    <property type="match status" value="1"/>
</dbReference>
<dbReference type="SUPFAM" id="SSF48371">
    <property type="entry name" value="ARM repeat"/>
    <property type="match status" value="1"/>
</dbReference>
<feature type="domain" description="Importin N-terminal" evidence="10">
    <location>
        <begin position="31"/>
        <end position="97"/>
    </location>
</feature>
<keyword evidence="6" id="KW-0653">Protein transport</keyword>
<dbReference type="GO" id="GO:0006611">
    <property type="term" value="P:protein export from nucleus"/>
    <property type="evidence" value="ECO:0007669"/>
    <property type="project" value="TreeGrafter"/>
</dbReference>
<feature type="compositionally biased region" description="Basic and acidic residues" evidence="9">
    <location>
        <begin position="450"/>
        <end position="466"/>
    </location>
</feature>
<keyword evidence="12" id="KW-1185">Reference proteome</keyword>
<dbReference type="InterPro" id="IPR016024">
    <property type="entry name" value="ARM-type_fold"/>
</dbReference>
<dbReference type="OrthoDB" id="5548448at2759"/>
<dbReference type="PROSITE" id="PS50166">
    <property type="entry name" value="IMPORTIN_B_NT"/>
    <property type="match status" value="1"/>
</dbReference>
<dbReference type="GO" id="GO:0031267">
    <property type="term" value="F:small GTPase binding"/>
    <property type="evidence" value="ECO:0007669"/>
    <property type="project" value="InterPro"/>
</dbReference>
<evidence type="ECO:0000259" key="10">
    <source>
        <dbReference type="PROSITE" id="PS50166"/>
    </source>
</evidence>
<comment type="similarity">
    <text evidence="3">Belongs to the exportin family.</text>
</comment>
<evidence type="ECO:0000256" key="9">
    <source>
        <dbReference type="SAM" id="MobiDB-lite"/>
    </source>
</evidence>
<evidence type="ECO:0000256" key="1">
    <source>
        <dbReference type="ARBA" id="ARBA00004123"/>
    </source>
</evidence>
<evidence type="ECO:0000256" key="4">
    <source>
        <dbReference type="ARBA" id="ARBA00022448"/>
    </source>
</evidence>
<dbReference type="GO" id="GO:0005737">
    <property type="term" value="C:cytoplasm"/>
    <property type="evidence" value="ECO:0007669"/>
    <property type="project" value="UniProtKB-SubCell"/>
</dbReference>
<dbReference type="GO" id="GO:0005049">
    <property type="term" value="F:nuclear export signal receptor activity"/>
    <property type="evidence" value="ECO:0007669"/>
    <property type="project" value="InterPro"/>
</dbReference>
<dbReference type="AlphaFoldDB" id="A0A9P0KGU9"/>
<keyword evidence="7" id="KW-0539">Nucleus</keyword>
<proteinExistence type="inferred from homology"/>
<evidence type="ECO:0000256" key="7">
    <source>
        <dbReference type="ARBA" id="ARBA00023242"/>
    </source>
</evidence>
<keyword evidence="5" id="KW-0963">Cytoplasm</keyword>
<dbReference type="InterPro" id="IPR011989">
    <property type="entry name" value="ARM-like"/>
</dbReference>
<organism evidence="11 12">
    <name type="scientific">Acanthoscelides obtectus</name>
    <name type="common">Bean weevil</name>
    <name type="synonym">Bruchus obtectus</name>
    <dbReference type="NCBI Taxonomy" id="200917"/>
    <lineage>
        <taxon>Eukaryota</taxon>
        <taxon>Metazoa</taxon>
        <taxon>Ecdysozoa</taxon>
        <taxon>Arthropoda</taxon>
        <taxon>Hexapoda</taxon>
        <taxon>Insecta</taxon>
        <taxon>Pterygota</taxon>
        <taxon>Neoptera</taxon>
        <taxon>Endopterygota</taxon>
        <taxon>Coleoptera</taxon>
        <taxon>Polyphaga</taxon>
        <taxon>Cucujiformia</taxon>
        <taxon>Chrysomeloidea</taxon>
        <taxon>Chrysomelidae</taxon>
        <taxon>Bruchinae</taxon>
        <taxon>Bruchini</taxon>
        <taxon>Acanthoscelides</taxon>
    </lineage>
</organism>
<comment type="caution">
    <text evidence="11">The sequence shown here is derived from an EMBL/GenBank/DDBJ whole genome shotgun (WGS) entry which is preliminary data.</text>
</comment>
<evidence type="ECO:0000256" key="8">
    <source>
        <dbReference type="ARBA" id="ARBA00040444"/>
    </source>
</evidence>
<evidence type="ECO:0000313" key="11">
    <source>
        <dbReference type="EMBL" id="CAH1975146.1"/>
    </source>
</evidence>
<dbReference type="Gene3D" id="1.25.10.10">
    <property type="entry name" value="Leucine-rich Repeat Variant"/>
    <property type="match status" value="2"/>
</dbReference>
<evidence type="ECO:0000313" key="12">
    <source>
        <dbReference type="Proteomes" id="UP001152888"/>
    </source>
</evidence>
<dbReference type="Proteomes" id="UP001152888">
    <property type="component" value="Unassembled WGS sequence"/>
</dbReference>
<protein>
    <recommendedName>
        <fullName evidence="8">Exportin-4</fullName>
    </recommendedName>
</protein>
<comment type="subcellular location">
    <subcellularLocation>
        <location evidence="2">Cytoplasm</location>
    </subcellularLocation>
    <subcellularLocation>
        <location evidence="1">Nucleus</location>
    </subcellularLocation>
</comment>
<evidence type="ECO:0000256" key="5">
    <source>
        <dbReference type="ARBA" id="ARBA00022490"/>
    </source>
</evidence>
<dbReference type="GO" id="GO:0005643">
    <property type="term" value="C:nuclear pore"/>
    <property type="evidence" value="ECO:0007669"/>
    <property type="project" value="TreeGrafter"/>
</dbReference>
<feature type="region of interest" description="Disordered" evidence="9">
    <location>
        <begin position="440"/>
        <end position="466"/>
    </location>
</feature>
<sequence>MTEQIIAELESAANIIMAPPNVVANEQRHAAECIFLEFRKTKSPYNICREILEKSQNHYVMFEAAEVIKSAIIREWAFLLDSDKISLRQYLFEYIITHETPPFVKERILQVIVIMVKRASIDDNGRERANLLREVESLIVNSEPQKKILGCNIITHLMQEYATTVKSTDVGLPWEVHFKAKKQFESTDLKRIFQFSIYLLTEVGKAGTPFPENMVVLIGHLLKILERVLTWGYVSPFLPKRLIGIYEAVYEADAAPGLKLPASWADYILNPDMVPLVFQIYWKVRDNEQLAHTALACLVQLATLSGKVMSHDESRLKYLHSYLVAFFNLISNVTIRSRESIGISNIVKKLIIFFISDIPKLPNDIRDTLLDEFTRLTCHFCEGGALEETQVDEEDRNFSDAFDGMMEAWMTILQEFGPAASDSSLFECAKRVFEKYVQSRLAPPEGSRGPQRDHDHGGDEPEESDRKLYRDQLQSIGSFGRAVSKTSMPLMFNLLESRTATLYNSFQEMRSRALTISEAAALDSLYEDLNWLVLIAGHVLCFDADGNETVMIPMEMIRMSSNSYNAGCTVEASLQALRLAENSTTMPADFEKCDAIVRIFFDIMKLCCVEEFAIRSGMKQFLSPELSSTIMWFFRRFCANYLMPVEHYYTELTPTILGCLGVNSEGARLIIGYVLKKIQTNLYYFQSEPQVLQDTVDCFCDLVNCRQKSIHIYDAPALRELLTVCESIEPGVMPQNVLRGMYRGFALCAECLAMEGETPEPLQIYMESVVGSLQRKFHSICTAEGGLASKTEDQSTRAVIVDLLEAFIGLAKGSQIFTSDIIFDFLAPILNEMPNFMSAFNNYHVIVQLILELFGQVAKYTLCYLPHTKSQRLYECALATVQTYTKCNMNRFTVESFAEETTFQDLGLVLDVLTFILSKDCIDLCTSNDEEITVTAADVSLFGLSFIMPLMSMDLLKYPSLCLQYYRLLVLVNDIYPEKVSSLPQDLLQSLLKSIDIGLINFGSDIVQICLDFIQGMASYIFRHKLVNSLLYAAIRPFLKTLIDLTLSRQINSDLITSASTTIYTLICCYQEDYRALVETLLQMQSDPMVRERLAAAFNNLVIGVEWNCERLPKLKFRDNFDKFIANVHGFLLVK</sequence>
<evidence type="ECO:0000256" key="2">
    <source>
        <dbReference type="ARBA" id="ARBA00004496"/>
    </source>
</evidence>
<gene>
    <name evidence="11" type="ORF">ACAOBT_LOCUS11471</name>
</gene>
<accession>A0A9P0KGU9</accession>
<evidence type="ECO:0000256" key="6">
    <source>
        <dbReference type="ARBA" id="ARBA00022927"/>
    </source>
</evidence>
<dbReference type="InterPro" id="IPR044189">
    <property type="entry name" value="XPO4/7-like"/>
</dbReference>
<evidence type="ECO:0000256" key="3">
    <source>
        <dbReference type="ARBA" id="ARBA00009466"/>
    </source>
</evidence>